<dbReference type="Proteomes" id="UP001233314">
    <property type="component" value="Unassembled WGS sequence"/>
</dbReference>
<reference evidence="2 3" key="1">
    <citation type="submission" date="2023-07" db="EMBL/GenBank/DDBJ databases">
        <title>Nocardioides sp. nov WY-20 isolated from soil.</title>
        <authorList>
            <person name="Liu B."/>
            <person name="Wan Y."/>
        </authorList>
    </citation>
    <scope>NUCLEOTIDE SEQUENCE [LARGE SCALE GENOMIC DNA]</scope>
    <source>
        <strain evidence="2 3">WY-20</strain>
    </source>
</reference>
<comment type="caution">
    <text evidence="2">The sequence shown here is derived from an EMBL/GenBank/DDBJ whole genome shotgun (WGS) entry which is preliminary data.</text>
</comment>
<proteinExistence type="predicted"/>
<dbReference type="RefSeq" id="WP_305026800.1">
    <property type="nucleotide sequence ID" value="NZ_JAUQTA010000001.1"/>
</dbReference>
<keyword evidence="1" id="KW-1133">Transmembrane helix</keyword>
<evidence type="ECO:0000313" key="2">
    <source>
        <dbReference type="EMBL" id="MDO7867398.1"/>
    </source>
</evidence>
<evidence type="ECO:0000313" key="3">
    <source>
        <dbReference type="Proteomes" id="UP001233314"/>
    </source>
</evidence>
<evidence type="ECO:0000256" key="1">
    <source>
        <dbReference type="SAM" id="Phobius"/>
    </source>
</evidence>
<keyword evidence="1" id="KW-0812">Transmembrane</keyword>
<organism evidence="2 3">
    <name type="scientific">Nocardioides jiangxiensis</name>
    <dbReference type="NCBI Taxonomy" id="3064524"/>
    <lineage>
        <taxon>Bacteria</taxon>
        <taxon>Bacillati</taxon>
        <taxon>Actinomycetota</taxon>
        <taxon>Actinomycetes</taxon>
        <taxon>Propionibacteriales</taxon>
        <taxon>Nocardioidaceae</taxon>
        <taxon>Nocardioides</taxon>
    </lineage>
</organism>
<feature type="transmembrane region" description="Helical" evidence="1">
    <location>
        <begin position="38"/>
        <end position="58"/>
    </location>
</feature>
<dbReference type="EMBL" id="JAUQTA010000001">
    <property type="protein sequence ID" value="MDO7867398.1"/>
    <property type="molecule type" value="Genomic_DNA"/>
</dbReference>
<sequence length="63" mass="6047">MGMRIFGAGCGLVLLVLGGVMTAIGLGAFGDAGDGASWYATVGPAAAGLGVALGWVSLAPKRP</sequence>
<keyword evidence="3" id="KW-1185">Reference proteome</keyword>
<name>A0ABT9AYH9_9ACTN</name>
<gene>
    <name evidence="2" type="ORF">Q5722_03355</name>
</gene>
<protein>
    <submittedName>
        <fullName evidence="2">Uncharacterized protein</fullName>
    </submittedName>
</protein>
<accession>A0ABT9AYH9</accession>
<keyword evidence="1" id="KW-0472">Membrane</keyword>